<dbReference type="PANTHER" id="PTHR33361">
    <property type="entry name" value="GLR0591 PROTEIN"/>
    <property type="match status" value="1"/>
</dbReference>
<dbReference type="AlphaFoldDB" id="A0A4V2Z417"/>
<gene>
    <name evidence="2" type="ORF">E0F88_16770</name>
</gene>
<feature type="chain" id="PRO_5020911660" evidence="1">
    <location>
        <begin position="24"/>
        <end position="575"/>
    </location>
</feature>
<organism evidence="2 3">
    <name type="scientific">Dyadobacter psychrotolerans</name>
    <dbReference type="NCBI Taxonomy" id="2541721"/>
    <lineage>
        <taxon>Bacteria</taxon>
        <taxon>Pseudomonadati</taxon>
        <taxon>Bacteroidota</taxon>
        <taxon>Cytophagia</taxon>
        <taxon>Cytophagales</taxon>
        <taxon>Spirosomataceae</taxon>
        <taxon>Dyadobacter</taxon>
    </lineage>
</organism>
<protein>
    <submittedName>
        <fullName evidence="2">DUF885 domain-containing protein</fullName>
    </submittedName>
</protein>
<dbReference type="EMBL" id="SMFL01000005">
    <property type="protein sequence ID" value="TDE14898.1"/>
    <property type="molecule type" value="Genomic_DNA"/>
</dbReference>
<proteinExistence type="predicted"/>
<feature type="signal peptide" evidence="1">
    <location>
        <begin position="1"/>
        <end position="23"/>
    </location>
</feature>
<evidence type="ECO:0000256" key="1">
    <source>
        <dbReference type="SAM" id="SignalP"/>
    </source>
</evidence>
<name>A0A4V2Z417_9BACT</name>
<dbReference type="Pfam" id="PF05960">
    <property type="entry name" value="DUF885"/>
    <property type="match status" value="1"/>
</dbReference>
<dbReference type="Proteomes" id="UP000294850">
    <property type="component" value="Unassembled WGS sequence"/>
</dbReference>
<dbReference type="PANTHER" id="PTHR33361:SF2">
    <property type="entry name" value="DUF885 DOMAIN-CONTAINING PROTEIN"/>
    <property type="match status" value="1"/>
</dbReference>
<keyword evidence="3" id="KW-1185">Reference proteome</keyword>
<sequence>MKTLWLLVIALLAASKSFSQSTAEFVPCQEMPSIITKYNADYASLQIAYVVEYSPEKRNRFAKLDQDYLAKLEKINFNGLSQECKADYIMFKRDRDENLRLSKAEGEEAAKVASWFPFADSLYAAEKFRRYGGKVPDSKRLALLYTGITKQVVSLREKLKKEDNLGVLNIYTATNIITGIKTAMRSSFEFYNGYDPLYTWWIPLPYEKLTKELSGYEKDFQTKLENGKLQMDKTGIVGKPVGRDELIKLLKYNYINYTPEELIDIANKEFEWCDREALKASKEMGFGTNWKAAQEKVKETYVEAGEKPMLIRRLFNESLDFLKKHDLVTIDPLAEEVWGLRMMSPERQLVNPFFTGGTSISISYPTNTMEIDDRLMSMKGNNPHFSRATVHHESIAGHHYQRMQNNRFRTYRSFGTPFWTEGNALFWEFLLYDMNFPQSPEDRMGMLFWRMHRSARVIFSMNYHLGKWTPQQCIDFLVDRVVFERANAEAEVRRSFAVRISPLYQLAYLMGGIQFSGLKKELVDSKKMTIKEFNDTILKLNGMPVEMLRAILTNQPLTKDFKTSWRFYDKAPFWK</sequence>
<dbReference type="InterPro" id="IPR010281">
    <property type="entry name" value="DUF885"/>
</dbReference>
<keyword evidence="1" id="KW-0732">Signal</keyword>
<reference evidence="2 3" key="1">
    <citation type="submission" date="2019-03" db="EMBL/GenBank/DDBJ databases">
        <title>Dyadobacter AR-3-6 sp. nov., isolated from arctic soil.</title>
        <authorList>
            <person name="Chaudhary D.K."/>
        </authorList>
    </citation>
    <scope>NUCLEOTIDE SEQUENCE [LARGE SCALE GENOMIC DNA]</scope>
    <source>
        <strain evidence="2 3">AR-3-6</strain>
    </source>
</reference>
<dbReference type="OrthoDB" id="9760040at2"/>
<evidence type="ECO:0000313" key="3">
    <source>
        <dbReference type="Proteomes" id="UP000294850"/>
    </source>
</evidence>
<comment type="caution">
    <text evidence="2">The sequence shown here is derived from an EMBL/GenBank/DDBJ whole genome shotgun (WGS) entry which is preliminary data.</text>
</comment>
<evidence type="ECO:0000313" key="2">
    <source>
        <dbReference type="EMBL" id="TDE14898.1"/>
    </source>
</evidence>
<accession>A0A4V2Z417</accession>